<name>A0A367VWY8_9PROT</name>
<evidence type="ECO:0000313" key="2">
    <source>
        <dbReference type="Proteomes" id="UP000253226"/>
    </source>
</evidence>
<dbReference type="OrthoDB" id="8392969at2"/>
<dbReference type="Pfam" id="PF03693">
    <property type="entry name" value="ParD_antitoxin"/>
    <property type="match status" value="1"/>
</dbReference>
<dbReference type="RefSeq" id="WP_114104475.1">
    <property type="nucleotide sequence ID" value="NZ_JPWF01000027.1"/>
</dbReference>
<organism evidence="1 2">
    <name type="scientific">Thalassospira profundimaris</name>
    <dbReference type="NCBI Taxonomy" id="502049"/>
    <lineage>
        <taxon>Bacteria</taxon>
        <taxon>Pseudomonadati</taxon>
        <taxon>Pseudomonadota</taxon>
        <taxon>Alphaproteobacteria</taxon>
        <taxon>Rhodospirillales</taxon>
        <taxon>Thalassospiraceae</taxon>
        <taxon>Thalassospira</taxon>
    </lineage>
</organism>
<dbReference type="Proteomes" id="UP000253226">
    <property type="component" value="Unassembled WGS sequence"/>
</dbReference>
<evidence type="ECO:0008006" key="3">
    <source>
        <dbReference type="Google" id="ProtNLM"/>
    </source>
</evidence>
<proteinExistence type="predicted"/>
<reference evidence="1 2" key="1">
    <citation type="submission" date="2014-07" db="EMBL/GenBank/DDBJ databases">
        <title>Draft genome sequence of Thalassospira profundimaris 35.</title>
        <authorList>
            <person name="Lai Q."/>
            <person name="Shao Z."/>
        </authorList>
    </citation>
    <scope>NUCLEOTIDE SEQUENCE [LARGE SCALE GENOMIC DNA]</scope>
    <source>
        <strain evidence="1 2">35</strain>
    </source>
</reference>
<sequence>MTVKSSISLTDTQGAFVRELVDNGTYPSASAVLQQGLELLRQKSEIEQLETEALRAVLQSRRDGKFIPASKIKDRLTSIATRKREKHAL</sequence>
<dbReference type="EMBL" id="JPWF01000027">
    <property type="protein sequence ID" value="RCK30371.1"/>
    <property type="molecule type" value="Genomic_DNA"/>
</dbReference>
<dbReference type="AlphaFoldDB" id="A0A367VWY8"/>
<dbReference type="InterPro" id="IPR022789">
    <property type="entry name" value="ParD"/>
</dbReference>
<comment type="caution">
    <text evidence="1">The sequence shown here is derived from an EMBL/GenBank/DDBJ whole genome shotgun (WGS) entry which is preliminary data.</text>
</comment>
<evidence type="ECO:0000313" key="1">
    <source>
        <dbReference type="EMBL" id="RCK30371.1"/>
    </source>
</evidence>
<dbReference type="InterPro" id="IPR038296">
    <property type="entry name" value="ParD_sf"/>
</dbReference>
<gene>
    <name evidence="1" type="ORF">TH19_22535</name>
</gene>
<accession>A0A367VWY8</accession>
<protein>
    <recommendedName>
        <fullName evidence="3">Type II toxin-antitoxin system ParD family antitoxin</fullName>
    </recommendedName>
</protein>
<dbReference type="Gene3D" id="6.10.10.120">
    <property type="entry name" value="Antitoxin ParD1-like"/>
    <property type="match status" value="1"/>
</dbReference>